<dbReference type="GO" id="GO:0004777">
    <property type="term" value="F:succinate-semialdehyde dehydrogenase (NAD+) activity"/>
    <property type="evidence" value="ECO:0007669"/>
    <property type="project" value="TreeGrafter"/>
</dbReference>
<dbReference type="InterPro" id="IPR050740">
    <property type="entry name" value="Aldehyde_DH_Superfamily"/>
</dbReference>
<proteinExistence type="inferred from homology"/>
<reference evidence="4" key="1">
    <citation type="submission" date="2018-06" db="EMBL/GenBank/DDBJ databases">
        <title>Paenibacillus xerothermodurans sp. nov. an extremely dry heat resistant spore forming bacterium isolated from the soil of Cape Canaveral, Florida.</title>
        <authorList>
            <person name="Seuylemezian A."/>
            <person name="Kaur N."/>
            <person name="Patil P."/>
            <person name="Patil P."/>
            <person name="Mayilraj S."/>
            <person name="Vaishampayan P."/>
        </authorList>
    </citation>
    <scope>NUCLEOTIDE SEQUENCE [LARGE SCALE GENOMIC DNA]</scope>
    <source>
        <strain evidence="4">ATCC 27380</strain>
    </source>
</reference>
<dbReference type="EMBL" id="NHRJ02000003">
    <property type="protein sequence ID" value="PZE21405.1"/>
    <property type="molecule type" value="Genomic_DNA"/>
</dbReference>
<gene>
    <name evidence="4" type="ORF">CBW46_008605</name>
</gene>
<comment type="caution">
    <text evidence="4">The sequence shown here is derived from an EMBL/GenBank/DDBJ whole genome shotgun (WGS) entry which is preliminary data.</text>
</comment>
<dbReference type="InterPro" id="IPR016163">
    <property type="entry name" value="Ald_DH_C"/>
</dbReference>
<dbReference type="InterPro" id="IPR015590">
    <property type="entry name" value="Aldehyde_DH_dom"/>
</dbReference>
<protein>
    <submittedName>
        <fullName evidence="4">NAD-dependent succinate-semialdehyde dehydrogenase</fullName>
    </submittedName>
</protein>
<sequence length="474" mass="51400">MLYINGEWRESLSGKTLDVTNPATNQTIKSVPSAGVEETKQAIDAAKQAFAGWKRLTGKERSQYLRKVADHLRDNQDALAGVVTTEMGKPLKEAKGELALSIDYFEWYAEEAKRIYGETIPSFHPDKRLMLIQQPVGVVAAVTPWNFPVAMFARKIAPALAAGCTIVLKPASATPLSAIKVFESFEAAGIPKGVVNLVIGSASEIVGEMTRNPDVKKITFTGSTEVGKKLIRDSADTVKRVSMELGGHAPFVVFDDADIDAAVEGAIASKFRNAGQTCVCLNRLYVSETVAEEFGRKFADKVSQLKLGSGLDAGVDIGPLIDEAAVQKVEEHVQDALDNRGQILCGGKRPDISLQGNFYEPTVINYASDNMKIATEETFGPLAPIFTFKTDEEVIEKANHPQYGLAAYFYTRDLGRAFRVMEAVEFGIVGINDPLPTVAQAPFGGVKESGMGKEGGKYGLRDYMVEKYVSINLG</sequence>
<dbReference type="Pfam" id="PF00171">
    <property type="entry name" value="Aldedh"/>
    <property type="match status" value="1"/>
</dbReference>
<evidence type="ECO:0000259" key="3">
    <source>
        <dbReference type="Pfam" id="PF00171"/>
    </source>
</evidence>
<keyword evidence="2" id="KW-0560">Oxidoreductase</keyword>
<dbReference type="AlphaFoldDB" id="A0A2W1NPI7"/>
<accession>A0A2W1NPI7</accession>
<dbReference type="PROSITE" id="PS00070">
    <property type="entry name" value="ALDEHYDE_DEHYDR_CYS"/>
    <property type="match status" value="1"/>
</dbReference>
<dbReference type="PANTHER" id="PTHR43353">
    <property type="entry name" value="SUCCINATE-SEMIALDEHYDE DEHYDROGENASE, MITOCHONDRIAL"/>
    <property type="match status" value="1"/>
</dbReference>
<dbReference type="InterPro" id="IPR016162">
    <property type="entry name" value="Ald_DH_N"/>
</dbReference>
<dbReference type="InterPro" id="IPR016160">
    <property type="entry name" value="Ald_DH_CS_CYS"/>
</dbReference>
<dbReference type="CDD" id="cd07103">
    <property type="entry name" value="ALDH_F5_SSADH_GabD"/>
    <property type="match status" value="1"/>
</dbReference>
<feature type="domain" description="Aldehyde dehydrogenase" evidence="3">
    <location>
        <begin position="8"/>
        <end position="469"/>
    </location>
</feature>
<dbReference type="PANTHER" id="PTHR43353:SF5">
    <property type="entry name" value="SUCCINATE-SEMIALDEHYDE DEHYDROGENASE, MITOCHONDRIAL"/>
    <property type="match status" value="1"/>
</dbReference>
<evidence type="ECO:0000256" key="1">
    <source>
        <dbReference type="ARBA" id="ARBA00009986"/>
    </source>
</evidence>
<dbReference type="FunFam" id="3.40.309.10:FF:000004">
    <property type="entry name" value="Succinate-semialdehyde dehydrogenase I"/>
    <property type="match status" value="1"/>
</dbReference>
<dbReference type="SUPFAM" id="SSF53720">
    <property type="entry name" value="ALDH-like"/>
    <property type="match status" value="1"/>
</dbReference>
<dbReference type="FunFam" id="3.40.605.10:FF:000005">
    <property type="entry name" value="Succinate-semialdehyde dehydrogenase I"/>
    <property type="match status" value="1"/>
</dbReference>
<evidence type="ECO:0000256" key="2">
    <source>
        <dbReference type="ARBA" id="ARBA00023002"/>
    </source>
</evidence>
<keyword evidence="5" id="KW-1185">Reference proteome</keyword>
<dbReference type="Gene3D" id="3.40.309.10">
    <property type="entry name" value="Aldehyde Dehydrogenase, Chain A, domain 2"/>
    <property type="match status" value="1"/>
</dbReference>
<name>A0A2W1NPI7_PAEXE</name>
<dbReference type="Gene3D" id="3.40.605.10">
    <property type="entry name" value="Aldehyde Dehydrogenase, Chain A, domain 1"/>
    <property type="match status" value="1"/>
</dbReference>
<evidence type="ECO:0000313" key="4">
    <source>
        <dbReference type="EMBL" id="PZE21405.1"/>
    </source>
</evidence>
<dbReference type="RefSeq" id="WP_089199601.1">
    <property type="nucleotide sequence ID" value="NZ_NHRJ02000003.1"/>
</dbReference>
<dbReference type="Proteomes" id="UP000214746">
    <property type="component" value="Unassembled WGS sequence"/>
</dbReference>
<dbReference type="InterPro" id="IPR016161">
    <property type="entry name" value="Ald_DH/histidinol_DH"/>
</dbReference>
<organism evidence="4 5">
    <name type="scientific">Paenibacillus xerothermodurans</name>
    <dbReference type="NCBI Taxonomy" id="1977292"/>
    <lineage>
        <taxon>Bacteria</taxon>
        <taxon>Bacillati</taxon>
        <taxon>Bacillota</taxon>
        <taxon>Bacilli</taxon>
        <taxon>Bacillales</taxon>
        <taxon>Paenibacillaceae</taxon>
        <taxon>Paenibacillus</taxon>
    </lineage>
</organism>
<dbReference type="OrthoDB" id="20170at2"/>
<comment type="similarity">
    <text evidence="1">Belongs to the aldehyde dehydrogenase family.</text>
</comment>
<dbReference type="GO" id="GO:0009450">
    <property type="term" value="P:gamma-aminobutyric acid catabolic process"/>
    <property type="evidence" value="ECO:0007669"/>
    <property type="project" value="TreeGrafter"/>
</dbReference>
<evidence type="ECO:0000313" key="5">
    <source>
        <dbReference type="Proteomes" id="UP000214746"/>
    </source>
</evidence>